<dbReference type="EMBL" id="FR824337">
    <property type="protein sequence ID" value="CCA25345.1"/>
    <property type="molecule type" value="Genomic_DNA"/>
</dbReference>
<accession>F0WVA6</accession>
<dbReference type="AlphaFoldDB" id="F0WVA6"/>
<reference evidence="1" key="2">
    <citation type="submission" date="2011-02" db="EMBL/GenBank/DDBJ databases">
        <authorList>
            <person name="MacLean D."/>
        </authorList>
    </citation>
    <scope>NUCLEOTIDE SEQUENCE</scope>
</reference>
<gene>
    <name evidence="1" type="primary">AlNc14C292G10251</name>
    <name evidence="1" type="ORF">ALNC14_114890</name>
</gene>
<name>F0WVA6_9STRA</name>
<reference evidence="1" key="1">
    <citation type="journal article" date="2011" name="PLoS Biol.">
        <title>Gene gain and loss during evolution of obligate parasitism in the white rust pathogen of Arabidopsis thaliana.</title>
        <authorList>
            <person name="Kemen E."/>
            <person name="Gardiner A."/>
            <person name="Schultz-Larsen T."/>
            <person name="Kemen A.C."/>
            <person name="Balmuth A.L."/>
            <person name="Robert-Seilaniantz A."/>
            <person name="Bailey K."/>
            <person name="Holub E."/>
            <person name="Studholme D.J."/>
            <person name="Maclean D."/>
            <person name="Jones J.D."/>
        </authorList>
    </citation>
    <scope>NUCLEOTIDE SEQUENCE</scope>
</reference>
<proteinExistence type="predicted"/>
<dbReference type="PANTHER" id="PTHR19446">
    <property type="entry name" value="REVERSE TRANSCRIPTASES"/>
    <property type="match status" value="1"/>
</dbReference>
<dbReference type="SUPFAM" id="SSF56219">
    <property type="entry name" value="DNase I-like"/>
    <property type="match status" value="1"/>
</dbReference>
<organism evidence="1">
    <name type="scientific">Albugo laibachii Nc14</name>
    <dbReference type="NCBI Taxonomy" id="890382"/>
    <lineage>
        <taxon>Eukaryota</taxon>
        <taxon>Sar</taxon>
        <taxon>Stramenopiles</taxon>
        <taxon>Oomycota</taxon>
        <taxon>Peronosporomycetes</taxon>
        <taxon>Albuginales</taxon>
        <taxon>Albuginaceae</taxon>
        <taxon>Albugo</taxon>
    </lineage>
</organism>
<dbReference type="HOGENOM" id="CLU_537954_0_0_1"/>
<evidence type="ECO:0000313" key="1">
    <source>
        <dbReference type="EMBL" id="CCA25345.1"/>
    </source>
</evidence>
<dbReference type="InterPro" id="IPR036691">
    <property type="entry name" value="Endo/exonu/phosph_ase_sf"/>
</dbReference>
<dbReference type="Gene3D" id="3.60.10.10">
    <property type="entry name" value="Endonuclease/exonuclease/phosphatase"/>
    <property type="match status" value="1"/>
</dbReference>
<sequence>MFWSPCPASSSKGRNGVGLLLSSTHPFGQVVNITTRHLPPALHDCYLILDTSILSQRVWIHVVYAPAQFSDRIQFFTSLPTDLPRDVQHIVLGNFNVPLDPTLGSSHLRSAGTDIDALLQWNLHVGLVDAWRLTHPSEEIASIIVSCRPSYSSLRLHISPMIISLNITWPIIFPSRSGSSTLIIGHIHGNLGNARLGSLGFPRSAPLYNCHYMGLFVASALDVSTTLELSMMNTSGMISEQLHRFESLLDLEPFPTRAIAFSELQERITDSSHHRKQSAAITHFDRDITQSERASKYFFRPPTPTLHCVCIPSAHRPDGTITTDPAQMAHAHNVYWADVFQSPSKGYHPIKRSHNAPAMTELLRHTTASLSSDDCRILESPFTATAFYWAIKSSKPDKAPGYDGLPIEYYQLFVSEWARVLELDGDRSQPSYYRPITLLNHDAKLGPKILAYRLTRILPKLLHSDQNGFVQVRSIRHALVHFQDIHTLCRLQYRQAGAVLLDFAKGV</sequence>
<protein>
    <submittedName>
        <fullName evidence="1">AlNc14C292G10251 protein</fullName>
    </submittedName>
</protein>